<keyword evidence="3" id="KW-1003">Cell membrane</keyword>
<evidence type="ECO:0000256" key="5">
    <source>
        <dbReference type="ARBA" id="ARBA00022989"/>
    </source>
</evidence>
<feature type="transmembrane region" description="Helical" evidence="7">
    <location>
        <begin position="234"/>
        <end position="254"/>
    </location>
</feature>
<keyword evidence="2 7" id="KW-0813">Transport</keyword>
<dbReference type="PROSITE" id="PS50928">
    <property type="entry name" value="ABC_TM1"/>
    <property type="match status" value="1"/>
</dbReference>
<evidence type="ECO:0000313" key="9">
    <source>
        <dbReference type="EMBL" id="GAA3706226.1"/>
    </source>
</evidence>
<keyword evidence="4 7" id="KW-0812">Transmembrane</keyword>
<dbReference type="RefSeq" id="WP_345639656.1">
    <property type="nucleotide sequence ID" value="NZ_BAABEP010000001.1"/>
</dbReference>
<dbReference type="PANTHER" id="PTHR30151:SF41">
    <property type="entry name" value="ABC TRANSPORTER PERMEASE PROTEIN"/>
    <property type="match status" value="1"/>
</dbReference>
<evidence type="ECO:0000256" key="7">
    <source>
        <dbReference type="RuleBase" id="RU363032"/>
    </source>
</evidence>
<evidence type="ECO:0000256" key="2">
    <source>
        <dbReference type="ARBA" id="ARBA00022448"/>
    </source>
</evidence>
<dbReference type="EMBL" id="BAABEP010000001">
    <property type="protein sequence ID" value="GAA3706226.1"/>
    <property type="molecule type" value="Genomic_DNA"/>
</dbReference>
<evidence type="ECO:0000256" key="1">
    <source>
        <dbReference type="ARBA" id="ARBA00004651"/>
    </source>
</evidence>
<evidence type="ECO:0000259" key="8">
    <source>
        <dbReference type="PROSITE" id="PS50928"/>
    </source>
</evidence>
<gene>
    <name evidence="9" type="ORF">GCM10023082_00320</name>
</gene>
<keyword evidence="5 7" id="KW-1133">Transmembrane helix</keyword>
<proteinExistence type="inferred from homology"/>
<keyword evidence="10" id="KW-1185">Reference proteome</keyword>
<keyword evidence="6 7" id="KW-0472">Membrane</keyword>
<accession>A0ABP7DIQ4</accession>
<evidence type="ECO:0000313" key="10">
    <source>
        <dbReference type="Proteomes" id="UP001499884"/>
    </source>
</evidence>
<dbReference type="SUPFAM" id="SSF161098">
    <property type="entry name" value="MetI-like"/>
    <property type="match status" value="1"/>
</dbReference>
<comment type="caution">
    <text evidence="9">The sequence shown here is derived from an EMBL/GenBank/DDBJ whole genome shotgun (WGS) entry which is preliminary data.</text>
</comment>
<protein>
    <submittedName>
        <fullName evidence="9">ABC transporter permease</fullName>
    </submittedName>
</protein>
<evidence type="ECO:0000256" key="6">
    <source>
        <dbReference type="ARBA" id="ARBA00023136"/>
    </source>
</evidence>
<feature type="transmembrane region" description="Helical" evidence="7">
    <location>
        <begin position="136"/>
        <end position="163"/>
    </location>
</feature>
<feature type="transmembrane region" description="Helical" evidence="7">
    <location>
        <begin position="19"/>
        <end position="40"/>
    </location>
</feature>
<feature type="transmembrane region" description="Helical" evidence="7">
    <location>
        <begin position="74"/>
        <end position="96"/>
    </location>
</feature>
<dbReference type="InterPro" id="IPR035906">
    <property type="entry name" value="MetI-like_sf"/>
</dbReference>
<feature type="transmembrane region" description="Helical" evidence="7">
    <location>
        <begin position="108"/>
        <end position="130"/>
    </location>
</feature>
<dbReference type="InterPro" id="IPR000515">
    <property type="entry name" value="MetI-like"/>
</dbReference>
<comment type="similarity">
    <text evidence="7">Belongs to the binding-protein-dependent transport system permease family.</text>
</comment>
<sequence>MPASAETPRGSRSSRVRRLVLPLVSIAAGLAVWQLVITVFSPNPLAVVGPAQIARDAAGLFGAGTLGPDIGLSLAQLLIGLAIATAVGVPAGLLLGTSRPLAAALGPWVTALYTIPVIAVAPLVIVGLGFGFTAKVAIVAASGFFPLVINTQAGAASVVGGGLRDVTRAFRANSFETLCFLTLPGTTPHILTGLRLAIGRALIALVAADLFGSTSGLGYLIISGQQNLKTDDVYVGVVTLSVIGIVLTALVAFFERRVNEARTARTEQA</sequence>
<evidence type="ECO:0000256" key="4">
    <source>
        <dbReference type="ARBA" id="ARBA00022692"/>
    </source>
</evidence>
<evidence type="ECO:0000256" key="3">
    <source>
        <dbReference type="ARBA" id="ARBA00022475"/>
    </source>
</evidence>
<dbReference type="Proteomes" id="UP001499884">
    <property type="component" value="Unassembled WGS sequence"/>
</dbReference>
<organism evidence="9 10">
    <name type="scientific">Streptomyces tremellae</name>
    <dbReference type="NCBI Taxonomy" id="1124239"/>
    <lineage>
        <taxon>Bacteria</taxon>
        <taxon>Bacillati</taxon>
        <taxon>Actinomycetota</taxon>
        <taxon>Actinomycetes</taxon>
        <taxon>Kitasatosporales</taxon>
        <taxon>Streptomycetaceae</taxon>
        <taxon>Streptomyces</taxon>
    </lineage>
</organism>
<dbReference type="Gene3D" id="1.10.3720.10">
    <property type="entry name" value="MetI-like"/>
    <property type="match status" value="1"/>
</dbReference>
<dbReference type="PANTHER" id="PTHR30151">
    <property type="entry name" value="ALKANE SULFONATE ABC TRANSPORTER-RELATED, MEMBRANE SUBUNIT"/>
    <property type="match status" value="1"/>
</dbReference>
<feature type="domain" description="ABC transmembrane type-1" evidence="8">
    <location>
        <begin position="70"/>
        <end position="255"/>
    </location>
</feature>
<feature type="transmembrane region" description="Helical" evidence="7">
    <location>
        <begin position="201"/>
        <end position="222"/>
    </location>
</feature>
<dbReference type="Pfam" id="PF00528">
    <property type="entry name" value="BPD_transp_1"/>
    <property type="match status" value="1"/>
</dbReference>
<comment type="subcellular location">
    <subcellularLocation>
        <location evidence="1 7">Cell membrane</location>
        <topology evidence="1 7">Multi-pass membrane protein</topology>
    </subcellularLocation>
</comment>
<dbReference type="CDD" id="cd06261">
    <property type="entry name" value="TM_PBP2"/>
    <property type="match status" value="1"/>
</dbReference>
<reference evidence="10" key="1">
    <citation type="journal article" date="2019" name="Int. J. Syst. Evol. Microbiol.">
        <title>The Global Catalogue of Microorganisms (GCM) 10K type strain sequencing project: providing services to taxonomists for standard genome sequencing and annotation.</title>
        <authorList>
            <consortium name="The Broad Institute Genomics Platform"/>
            <consortium name="The Broad Institute Genome Sequencing Center for Infectious Disease"/>
            <person name="Wu L."/>
            <person name="Ma J."/>
        </authorList>
    </citation>
    <scope>NUCLEOTIDE SEQUENCE [LARGE SCALE GENOMIC DNA]</scope>
    <source>
        <strain evidence="10">JCM 30846</strain>
    </source>
</reference>
<name>A0ABP7DIQ4_9ACTN</name>